<name>A0AAW0P057_9GOBI</name>
<dbReference type="EMBL" id="JBBPFD010000009">
    <property type="protein sequence ID" value="KAK7913460.1"/>
    <property type="molecule type" value="Genomic_DNA"/>
</dbReference>
<evidence type="ECO:0000256" key="8">
    <source>
        <dbReference type="ARBA" id="ARBA00023065"/>
    </source>
</evidence>
<keyword evidence="3" id="KW-1003">Cell membrane</keyword>
<dbReference type="SUPFAM" id="SSF90112">
    <property type="entry name" value="Neurotransmitter-gated ion-channel transmembrane pore"/>
    <property type="match status" value="1"/>
</dbReference>
<keyword evidence="7" id="KW-0770">Synapse</keyword>
<evidence type="ECO:0000256" key="11">
    <source>
        <dbReference type="ARBA" id="ARBA00023170"/>
    </source>
</evidence>
<keyword evidence="11" id="KW-0675">Receptor</keyword>
<dbReference type="InterPro" id="IPR006029">
    <property type="entry name" value="Neurotrans-gated_channel_TM"/>
</dbReference>
<comment type="caution">
    <text evidence="20">The sequence shown here is derived from an EMBL/GenBank/DDBJ whole genome shotgun (WGS) entry which is preliminary data.</text>
</comment>
<keyword evidence="21" id="KW-1185">Reference proteome</keyword>
<feature type="transmembrane region" description="Helical" evidence="17">
    <location>
        <begin position="123"/>
        <end position="145"/>
    </location>
</feature>
<evidence type="ECO:0000256" key="5">
    <source>
        <dbReference type="ARBA" id="ARBA00022729"/>
    </source>
</evidence>
<feature type="chain" id="PRO_5043441073" description="Neurotransmitter-gated ion-channel transmembrane domain-containing protein" evidence="18">
    <location>
        <begin position="20"/>
        <end position="162"/>
    </location>
</feature>
<evidence type="ECO:0000256" key="7">
    <source>
        <dbReference type="ARBA" id="ARBA00023018"/>
    </source>
</evidence>
<sequence>MPAWVKLVFLVKLPTLLFMRRPNNNSARQRLRQQRSLRARRAILGHKNLAASLRFNYHRKGDYGPSDFTSAQDLHSRSSSDWASDVREAVNGVRFVAEHMMGDDDDQSVIEDWKYVAMVVDRLFLWIFVIVCIVGTLGLFLQPVFQSQIVSNDQPSSETPRI</sequence>
<evidence type="ECO:0000256" key="4">
    <source>
        <dbReference type="ARBA" id="ARBA00022692"/>
    </source>
</evidence>
<evidence type="ECO:0000313" key="20">
    <source>
        <dbReference type="EMBL" id="KAK7913460.1"/>
    </source>
</evidence>
<evidence type="ECO:0000256" key="18">
    <source>
        <dbReference type="SAM" id="SignalP"/>
    </source>
</evidence>
<keyword evidence="4 17" id="KW-0812">Transmembrane</keyword>
<feature type="domain" description="Neurotransmitter-gated ion-channel transmembrane" evidence="19">
    <location>
        <begin position="1"/>
        <end position="140"/>
    </location>
</feature>
<keyword evidence="2" id="KW-0813">Transport</keyword>
<dbReference type="Pfam" id="PF02932">
    <property type="entry name" value="Neur_chan_memb"/>
    <property type="match status" value="1"/>
</dbReference>
<dbReference type="GO" id="GO:0098655">
    <property type="term" value="P:monoatomic cation transmembrane transport"/>
    <property type="evidence" value="ECO:0007669"/>
    <property type="project" value="UniProtKB-ARBA"/>
</dbReference>
<dbReference type="InterPro" id="IPR038050">
    <property type="entry name" value="Neuro_actylchol_rec"/>
</dbReference>
<keyword evidence="12" id="KW-0325">Glycoprotein</keyword>
<evidence type="ECO:0000256" key="6">
    <source>
        <dbReference type="ARBA" id="ARBA00022989"/>
    </source>
</evidence>
<reference evidence="21" key="1">
    <citation type="submission" date="2024-04" db="EMBL/GenBank/DDBJ databases">
        <title>Salinicola lusitanus LLJ914,a marine bacterium isolated from the Okinawa Trough.</title>
        <authorList>
            <person name="Li J."/>
        </authorList>
    </citation>
    <scope>NUCLEOTIDE SEQUENCE [LARGE SCALE GENOMIC DNA]</scope>
</reference>
<dbReference type="AlphaFoldDB" id="A0AAW0P057"/>
<evidence type="ECO:0000256" key="3">
    <source>
        <dbReference type="ARBA" id="ARBA00022475"/>
    </source>
</evidence>
<comment type="similarity">
    <text evidence="1">Belongs to the ligand-gated ion channel (TC 1.A.9) family. Acetylcholine receptor (TC 1.A.9.1) subfamily.</text>
</comment>
<keyword evidence="6 17" id="KW-1133">Transmembrane helix</keyword>
<evidence type="ECO:0000259" key="19">
    <source>
        <dbReference type="Pfam" id="PF02932"/>
    </source>
</evidence>
<keyword evidence="15" id="KW-0407">Ion channel</keyword>
<keyword evidence="5 18" id="KW-0732">Signal</keyword>
<evidence type="ECO:0000256" key="14">
    <source>
        <dbReference type="ARBA" id="ARBA00023286"/>
    </source>
</evidence>
<keyword evidence="14" id="KW-1071">Ligand-gated ion channel</keyword>
<dbReference type="FunFam" id="1.20.58.390:FF:000022">
    <property type="entry name" value="Nicotinic acetylcholine receptor subunit alpha4"/>
    <property type="match status" value="1"/>
</dbReference>
<evidence type="ECO:0000256" key="17">
    <source>
        <dbReference type="SAM" id="Phobius"/>
    </source>
</evidence>
<feature type="signal peptide" evidence="18">
    <location>
        <begin position="1"/>
        <end position="19"/>
    </location>
</feature>
<organism evidence="20 21">
    <name type="scientific">Mugilogobius chulae</name>
    <name type="common">yellowstripe goby</name>
    <dbReference type="NCBI Taxonomy" id="88201"/>
    <lineage>
        <taxon>Eukaryota</taxon>
        <taxon>Metazoa</taxon>
        <taxon>Chordata</taxon>
        <taxon>Craniata</taxon>
        <taxon>Vertebrata</taxon>
        <taxon>Euteleostomi</taxon>
        <taxon>Actinopterygii</taxon>
        <taxon>Neopterygii</taxon>
        <taxon>Teleostei</taxon>
        <taxon>Neoteleostei</taxon>
        <taxon>Acanthomorphata</taxon>
        <taxon>Gobiaria</taxon>
        <taxon>Gobiiformes</taxon>
        <taxon>Gobioidei</taxon>
        <taxon>Gobiidae</taxon>
        <taxon>Gobionellinae</taxon>
        <taxon>Mugilogobius</taxon>
    </lineage>
</organism>
<dbReference type="InterPro" id="IPR036719">
    <property type="entry name" value="Neuro-gated_channel_TM_sf"/>
</dbReference>
<evidence type="ECO:0000256" key="15">
    <source>
        <dbReference type="ARBA" id="ARBA00023303"/>
    </source>
</evidence>
<evidence type="ECO:0000256" key="12">
    <source>
        <dbReference type="ARBA" id="ARBA00023180"/>
    </source>
</evidence>
<keyword evidence="8" id="KW-0406">Ion transport</keyword>
<proteinExistence type="inferred from homology"/>
<evidence type="ECO:0000256" key="13">
    <source>
        <dbReference type="ARBA" id="ARBA00023257"/>
    </source>
</evidence>
<dbReference type="GO" id="GO:0007271">
    <property type="term" value="P:synaptic transmission, cholinergic"/>
    <property type="evidence" value="ECO:0007669"/>
    <property type="project" value="UniProtKB-ARBA"/>
</dbReference>
<evidence type="ECO:0000256" key="9">
    <source>
        <dbReference type="ARBA" id="ARBA00023136"/>
    </source>
</evidence>
<dbReference type="GO" id="GO:0045211">
    <property type="term" value="C:postsynaptic membrane"/>
    <property type="evidence" value="ECO:0007669"/>
    <property type="project" value="UniProtKB-SubCell"/>
</dbReference>
<evidence type="ECO:0000256" key="2">
    <source>
        <dbReference type="ARBA" id="ARBA00022448"/>
    </source>
</evidence>
<comment type="subcellular location">
    <subcellularLocation>
        <location evidence="16">Postsynaptic cell membrane</location>
        <topology evidence="16">Multi-pass membrane protein</topology>
    </subcellularLocation>
</comment>
<evidence type="ECO:0000256" key="1">
    <source>
        <dbReference type="ARBA" id="ARBA00009237"/>
    </source>
</evidence>
<gene>
    <name evidence="20" type="ORF">WMY93_013671</name>
</gene>
<dbReference type="Proteomes" id="UP001460270">
    <property type="component" value="Unassembled WGS sequence"/>
</dbReference>
<protein>
    <recommendedName>
        <fullName evidence="19">Neurotransmitter-gated ion-channel transmembrane domain-containing protein</fullName>
    </recommendedName>
</protein>
<keyword evidence="10" id="KW-1015">Disulfide bond</keyword>
<keyword evidence="9 17" id="KW-0472">Membrane</keyword>
<keyword evidence="13" id="KW-0628">Postsynaptic cell membrane</keyword>
<evidence type="ECO:0000256" key="10">
    <source>
        <dbReference type="ARBA" id="ARBA00023157"/>
    </source>
</evidence>
<accession>A0AAW0P057</accession>
<evidence type="ECO:0000313" key="21">
    <source>
        <dbReference type="Proteomes" id="UP001460270"/>
    </source>
</evidence>
<evidence type="ECO:0000256" key="16">
    <source>
        <dbReference type="ARBA" id="ARBA00034104"/>
    </source>
</evidence>
<dbReference type="Gene3D" id="1.20.58.390">
    <property type="entry name" value="Neurotransmitter-gated ion-channel transmembrane domain"/>
    <property type="match status" value="1"/>
</dbReference>